<dbReference type="Pfam" id="PF12768">
    <property type="entry name" value="Rax2"/>
    <property type="match status" value="1"/>
</dbReference>
<reference evidence="4 5" key="1">
    <citation type="submission" date="2019-06" db="EMBL/GenBank/DDBJ databases">
        <title>Persicimonas caeni gen. nov., sp. nov., a predatory bacterium isolated from solar saltern.</title>
        <authorList>
            <person name="Wang S."/>
        </authorList>
    </citation>
    <scope>NUCLEOTIDE SEQUENCE [LARGE SCALE GENOMIC DNA]</scope>
    <source>
        <strain evidence="4 5">YN101</strain>
    </source>
</reference>
<proteinExistence type="predicted"/>
<dbReference type="OrthoDB" id="9802683at2"/>
<accession>A0A5B8Y8A7</accession>
<dbReference type="InterPro" id="IPR011043">
    <property type="entry name" value="Gal_Oxase/kelch_b-propeller"/>
</dbReference>
<organism evidence="4 5">
    <name type="scientific">Persicimonas caeni</name>
    <dbReference type="NCBI Taxonomy" id="2292766"/>
    <lineage>
        <taxon>Bacteria</taxon>
        <taxon>Deltaproteobacteria</taxon>
        <taxon>Bradymonadales</taxon>
        <taxon>Bradymonadaceae</taxon>
        <taxon>Persicimonas</taxon>
    </lineage>
</organism>
<dbReference type="InterPro" id="IPR024982">
    <property type="entry name" value="Rax2-like_C"/>
</dbReference>
<dbReference type="AlphaFoldDB" id="A0A4Y6PVE3"/>
<evidence type="ECO:0000256" key="2">
    <source>
        <dbReference type="SAM" id="SignalP"/>
    </source>
</evidence>
<evidence type="ECO:0000313" key="4">
    <source>
        <dbReference type="EMBL" id="QDG52306.1"/>
    </source>
</evidence>
<gene>
    <name evidence="4" type="ORF">FIV42_16645</name>
</gene>
<feature type="compositionally biased region" description="Acidic residues" evidence="1">
    <location>
        <begin position="65"/>
        <end position="88"/>
    </location>
</feature>
<keyword evidence="2" id="KW-0732">Signal</keyword>
<feature type="domain" description="Rax2-like C-terminal" evidence="3">
    <location>
        <begin position="521"/>
        <end position="674"/>
    </location>
</feature>
<feature type="region of interest" description="Disordered" evidence="1">
    <location>
        <begin position="47"/>
        <end position="143"/>
    </location>
</feature>
<protein>
    <recommendedName>
        <fullName evidence="3">Rax2-like C-terminal domain-containing protein</fullName>
    </recommendedName>
</protein>
<keyword evidence="5" id="KW-1185">Reference proteome</keyword>
<dbReference type="PANTHER" id="PTHR31778:SF2">
    <property type="entry name" value="BUD SITE SELECTION PROTEIN RAX2"/>
    <property type="match status" value="1"/>
</dbReference>
<evidence type="ECO:0000313" key="5">
    <source>
        <dbReference type="Proteomes" id="UP000315995"/>
    </source>
</evidence>
<feature type="chain" id="PRO_5030106505" description="Rax2-like C-terminal domain-containing protein" evidence="2">
    <location>
        <begin position="44"/>
        <end position="853"/>
    </location>
</feature>
<evidence type="ECO:0000256" key="1">
    <source>
        <dbReference type="SAM" id="MobiDB-lite"/>
    </source>
</evidence>
<dbReference type="EMBL" id="CP041186">
    <property type="protein sequence ID" value="QDG52306.1"/>
    <property type="molecule type" value="Genomic_DNA"/>
</dbReference>
<evidence type="ECO:0000259" key="3">
    <source>
        <dbReference type="Pfam" id="PF12768"/>
    </source>
</evidence>
<dbReference type="Proteomes" id="UP000315995">
    <property type="component" value="Chromosome"/>
</dbReference>
<accession>A0A4Y6PVE3</accession>
<sequence>MMKSVSGRGGDVSHGTGKVGKVMTTRRFAIISLALLLSAHAVACSDDGGGDETNNPVADAGPDAADNDTGSEDAGQDANDASDLDAGDPQDASDTSDVTDPSDVTPDVEADAGDVTPDVEPDTGEDVGPPPVDDLDPTGGAWSTNYSMPGLQGPSGARGYVMAEDKASGGFYVGGIFDVAGGASATNIAHWDGTQWNTVGSISLAIDVHALATTANGDLYAGGEGGGGGGIGIGGSNTLEKWDGSSWSVFANIGGGFGTVVYDIEVLSDGRIAIGGQFGDVDGQLLDNLAVWDGTSWSMLGNGDAPNGAVRVIEERANGDICIGGDFADIGSLTVNRIACYDGTQWNALGSGMNSSVEELLDDGNTLLAAGTFSVTDANGNSSIGIGRWDGTAWDGVAGGMQGGSVTGVRALAHGPNGELFVGGTFTSAGSGTGQVGASNIAVLDANGTWSALGSGIFNTAGFVLGAVVGPNDFLVDDVNGTLTVAGLFSIVGDTFSLNIGKWDIGGTDDTSWSKVVGQGEFAGADIAVVTLATAPDDTVYAAGRFTTIGGKQISSLAQLTSTGWQEVPGAISGDIAEIVFDSNGHAYMGGSFTVASSTQNISNLAIWDGVDWSGFSAAVPGQITAMAIDANDTLYVAAHAPNANTSTVYEWTGSAWQQLGDAFDDYVQTMQVLPGGDLYAAGSFDGDINATTTLSKIARWDGSAWVDVGGGLSDRGRISASTVWDGKLVVVGHFDEVGSATAGSIAIWDGSAWDTLGGGLPPRFPNGPPPTVMAVTSKANGLFVSGTFPQIDTVPAKYVAWWDGQDWHALGDGLSDFAQALTVSDYRLFVGGPFTEAGGHPSYHIGEWDYAP</sequence>
<feature type="compositionally biased region" description="Acidic residues" evidence="1">
    <location>
        <begin position="106"/>
        <end position="125"/>
    </location>
</feature>
<dbReference type="PANTHER" id="PTHR31778">
    <property type="entry name" value="BUD SITE SELECTION PROTEIN RAX2"/>
    <property type="match status" value="1"/>
</dbReference>
<dbReference type="GO" id="GO:1902929">
    <property type="term" value="C:plasma membrane of growing cell tip"/>
    <property type="evidence" value="ECO:0007669"/>
    <property type="project" value="TreeGrafter"/>
</dbReference>
<dbReference type="SUPFAM" id="SSF50965">
    <property type="entry name" value="Galactose oxidase, central domain"/>
    <property type="match status" value="1"/>
</dbReference>
<name>A0A4Y6PVE3_PERCE</name>
<feature type="signal peptide" evidence="2">
    <location>
        <begin position="1"/>
        <end position="43"/>
    </location>
</feature>
<feature type="compositionally biased region" description="Low complexity" evidence="1">
    <location>
        <begin position="93"/>
        <end position="105"/>
    </location>
</feature>